<dbReference type="InterPro" id="IPR049174">
    <property type="entry name" value="Beta-AFase-like"/>
</dbReference>
<name>A0AAN7WK52_9PEZI</name>
<evidence type="ECO:0000259" key="3">
    <source>
        <dbReference type="Pfam" id="PF20737"/>
    </source>
</evidence>
<evidence type="ECO:0000313" key="4">
    <source>
        <dbReference type="EMBL" id="KAK5700738.1"/>
    </source>
</evidence>
<organism evidence="4 5">
    <name type="scientific">Elasticomyces elasticus</name>
    <dbReference type="NCBI Taxonomy" id="574655"/>
    <lineage>
        <taxon>Eukaryota</taxon>
        <taxon>Fungi</taxon>
        <taxon>Dikarya</taxon>
        <taxon>Ascomycota</taxon>
        <taxon>Pezizomycotina</taxon>
        <taxon>Dothideomycetes</taxon>
        <taxon>Dothideomycetidae</taxon>
        <taxon>Mycosphaerellales</taxon>
        <taxon>Teratosphaeriaceae</taxon>
        <taxon>Elasticomyces</taxon>
    </lineage>
</organism>
<dbReference type="Pfam" id="PF07944">
    <property type="entry name" value="Beta-AFase-like_GH127_cat"/>
    <property type="match status" value="1"/>
</dbReference>
<evidence type="ECO:0008006" key="6">
    <source>
        <dbReference type="Google" id="ProtNLM"/>
    </source>
</evidence>
<comment type="caution">
    <text evidence="4">The sequence shown here is derived from an EMBL/GenBank/DDBJ whole genome shotgun (WGS) entry which is preliminary data.</text>
</comment>
<dbReference type="Proteomes" id="UP001310594">
    <property type="component" value="Unassembled WGS sequence"/>
</dbReference>
<dbReference type="Pfam" id="PF20737">
    <property type="entry name" value="Glyco_hydro127C"/>
    <property type="match status" value="1"/>
</dbReference>
<dbReference type="AlphaFoldDB" id="A0AAN7WK52"/>
<dbReference type="GO" id="GO:0005975">
    <property type="term" value="P:carbohydrate metabolic process"/>
    <property type="evidence" value="ECO:0007669"/>
    <property type="project" value="InterPro"/>
</dbReference>
<dbReference type="InterPro" id="IPR008928">
    <property type="entry name" value="6-hairpin_glycosidase_sf"/>
</dbReference>
<proteinExistence type="predicted"/>
<feature type="domain" description="Non-reducing end beta-L-arabinofuranosidase-like GH127 middle" evidence="2">
    <location>
        <begin position="450"/>
        <end position="531"/>
    </location>
</feature>
<dbReference type="EMBL" id="JAVRQU010000007">
    <property type="protein sequence ID" value="KAK5700738.1"/>
    <property type="molecule type" value="Genomic_DNA"/>
</dbReference>
<sequence length="678" mass="76446">MAYPQTIFVNTTVAPASLLGRRREAVAVATLLYQLQVLKETGRYEAFKLTWHPSYSDPPDVPPVPNHLFWDSDIAKWIEGACYFLASGNELPEVHEAVQELVEMIGSAQQSDGYINIHYTVVEPGRRWTNLRDMHELYNAGHLIEAALAHHSLFKNDLLLGPLRKYADLLCAIFGPGMAQIHGYPGHPEIELALLRLSEHTKEERYRSLAKYFLTERGNPTGCQGCHFYDVEAERRGADPQRRPLPWPEDRCLWYQQAHLPISLQPTIEGHSVRAMYLLTAVADLVRMEQSQPTTSTVELKVAMHRLWDNMIQRKMYVTGGIGAIKQWEGFGVDYFLPQGTDDGGCYAETCAAIGVMMLAERILQLDLNGRFADIMELCLYNAVLTSMSHDGKSFTYVNQLASSADDLSKREEWFTCACCPPNVLRLFGQLGGYIWQLREGQAGTTEQELAVNLYISSTLTLVAGEKEVRVTQESDWPWKSDIKFSVQGSAGSLGLKLRIPGWALSYTLRPECPDARLEHGYLHLSASWISQNPEFTLAIPLKPRWITQPVHATTHGLLALARGPIVYCVEDIDNTWVEDHFKGTFVDTRAPVTEQYITADETTGDSYVRLGLQNGAIDVKDVAQDKARNSPFVDASEFLDFERIQKPLESLNFIPYYFRANRGGTGQMRVGLRAWQH</sequence>
<dbReference type="Pfam" id="PF20736">
    <property type="entry name" value="Glyco_hydro127M"/>
    <property type="match status" value="1"/>
</dbReference>
<feature type="domain" description="Non-reducing end beta-L-arabinofuranosidase-like GH127 catalytic" evidence="1">
    <location>
        <begin position="20"/>
        <end position="431"/>
    </location>
</feature>
<evidence type="ECO:0000259" key="1">
    <source>
        <dbReference type="Pfam" id="PF07944"/>
    </source>
</evidence>
<dbReference type="PANTHER" id="PTHR43465">
    <property type="entry name" value="DUF1680 DOMAIN PROTEIN (AFU_ORTHOLOGUE AFUA_1G08910)"/>
    <property type="match status" value="1"/>
</dbReference>
<feature type="domain" description="Non-reducing end beta-L-arabinofuranosidase-like GH127 C-terminal" evidence="3">
    <location>
        <begin position="553"/>
        <end position="671"/>
    </location>
</feature>
<reference evidence="4" key="1">
    <citation type="submission" date="2023-08" db="EMBL/GenBank/DDBJ databases">
        <title>Black Yeasts Isolated from many extreme environments.</title>
        <authorList>
            <person name="Coleine C."/>
            <person name="Stajich J.E."/>
            <person name="Selbmann L."/>
        </authorList>
    </citation>
    <scope>NUCLEOTIDE SEQUENCE</scope>
    <source>
        <strain evidence="4">CCFEE 5810</strain>
    </source>
</reference>
<evidence type="ECO:0000259" key="2">
    <source>
        <dbReference type="Pfam" id="PF20736"/>
    </source>
</evidence>
<protein>
    <recommendedName>
        <fullName evidence="6">Non-reducing end beta-L-arabinofuranosidase</fullName>
    </recommendedName>
</protein>
<evidence type="ECO:0000313" key="5">
    <source>
        <dbReference type="Proteomes" id="UP001310594"/>
    </source>
</evidence>
<dbReference type="PANTHER" id="PTHR43465:SF2">
    <property type="entry name" value="DUF1680 DOMAIN PROTEIN (AFU_ORTHOLOGUE AFUA_1G08910)"/>
    <property type="match status" value="1"/>
</dbReference>
<gene>
    <name evidence="4" type="ORF">LTR97_005255</name>
</gene>
<dbReference type="InterPro" id="IPR012878">
    <property type="entry name" value="Beta-AFase-like_GH127_cat"/>
</dbReference>
<accession>A0AAN7WK52</accession>
<dbReference type="InterPro" id="IPR049049">
    <property type="entry name" value="Beta-AFase-like_GH127_C"/>
</dbReference>
<dbReference type="SUPFAM" id="SSF48208">
    <property type="entry name" value="Six-hairpin glycosidases"/>
    <property type="match status" value="1"/>
</dbReference>
<dbReference type="InterPro" id="IPR049046">
    <property type="entry name" value="Beta-AFase-like_GH127_middle"/>
</dbReference>